<organism evidence="1 2">
    <name type="scientific">Pristionchus pacificus</name>
    <name type="common">Parasitic nematode worm</name>
    <dbReference type="NCBI Taxonomy" id="54126"/>
    <lineage>
        <taxon>Eukaryota</taxon>
        <taxon>Metazoa</taxon>
        <taxon>Ecdysozoa</taxon>
        <taxon>Nematoda</taxon>
        <taxon>Chromadorea</taxon>
        <taxon>Rhabditida</taxon>
        <taxon>Rhabditina</taxon>
        <taxon>Diplogasteromorpha</taxon>
        <taxon>Diplogasteroidea</taxon>
        <taxon>Neodiplogasteridae</taxon>
        <taxon>Pristionchus</taxon>
    </lineage>
</organism>
<accession>A0A8R1Y8F8</accession>
<dbReference type="Proteomes" id="UP000005239">
    <property type="component" value="Unassembled WGS sequence"/>
</dbReference>
<accession>A0A2A6BV85</accession>
<name>A0A2A6BV85_PRIPA</name>
<keyword evidence="2" id="KW-1185">Reference proteome</keyword>
<dbReference type="EnsemblMetazoa" id="PPA01238.1">
    <property type="protein sequence ID" value="PPA01238.1"/>
    <property type="gene ID" value="WBGene00090792"/>
</dbReference>
<dbReference type="PANTHER" id="PTHR21479">
    <property type="match status" value="1"/>
</dbReference>
<sequence length="170" mass="18846">MIPVLLLVLLVSSNAAAEAYFKSSFHYTGTLFCPSGNMGNASVWLMEENDLINGGFDDVLSGDQPLQVRLGHPFEINGRISWPAFEGRYREPYLLIRHYCSGDSAPSSHPRIAYYALPLESSLNQRIDQDIGPINILLDVTVTLERRAGTMDDHADTGTPIIRGFSKFRG</sequence>
<evidence type="ECO:0000313" key="2">
    <source>
        <dbReference type="Proteomes" id="UP000005239"/>
    </source>
</evidence>
<protein>
    <submittedName>
        <fullName evidence="1">Uncharacterized protein</fullName>
    </submittedName>
</protein>
<dbReference type="PANTHER" id="PTHR21479:SF30">
    <property type="entry name" value="TRANSTHYRETIN-LIKE FAMILY PROTEIN"/>
    <property type="match status" value="1"/>
</dbReference>
<dbReference type="AlphaFoldDB" id="A0A2A6BV85"/>
<reference evidence="2" key="1">
    <citation type="journal article" date="2008" name="Nat. Genet.">
        <title>The Pristionchus pacificus genome provides a unique perspective on nematode lifestyle and parasitism.</title>
        <authorList>
            <person name="Dieterich C."/>
            <person name="Clifton S.W."/>
            <person name="Schuster L.N."/>
            <person name="Chinwalla A."/>
            <person name="Delehaunty K."/>
            <person name="Dinkelacker I."/>
            <person name="Fulton L."/>
            <person name="Fulton R."/>
            <person name="Godfrey J."/>
            <person name="Minx P."/>
            <person name="Mitreva M."/>
            <person name="Roeseler W."/>
            <person name="Tian H."/>
            <person name="Witte H."/>
            <person name="Yang S.P."/>
            <person name="Wilson R.K."/>
            <person name="Sommer R.J."/>
        </authorList>
    </citation>
    <scope>NUCLEOTIDE SEQUENCE [LARGE SCALE GENOMIC DNA]</scope>
    <source>
        <strain evidence="2">PS312</strain>
    </source>
</reference>
<evidence type="ECO:0000313" key="1">
    <source>
        <dbReference type="EnsemblMetazoa" id="PPA01238.1"/>
    </source>
</evidence>
<gene>
    <name evidence="1" type="primary">WBGene00090792</name>
</gene>
<proteinExistence type="predicted"/>
<reference evidence="1" key="2">
    <citation type="submission" date="2022-06" db="UniProtKB">
        <authorList>
            <consortium name="EnsemblMetazoa"/>
        </authorList>
    </citation>
    <scope>IDENTIFICATION</scope>
    <source>
        <strain evidence="1">PS312</strain>
    </source>
</reference>